<reference evidence="1 2" key="1">
    <citation type="submission" date="2016-10" db="EMBL/GenBank/DDBJ databases">
        <authorList>
            <person name="de Groot N.N."/>
        </authorList>
    </citation>
    <scope>NUCLEOTIDE SEQUENCE [LARGE SCALE GENOMIC DNA]</scope>
    <source>
        <strain evidence="1 2">DSM 23553</strain>
    </source>
</reference>
<evidence type="ECO:0000313" key="1">
    <source>
        <dbReference type="EMBL" id="SEF06907.1"/>
    </source>
</evidence>
<dbReference type="InterPro" id="IPR029052">
    <property type="entry name" value="Metallo-depent_PP-like"/>
</dbReference>
<protein>
    <submittedName>
        <fullName evidence="1">Uncharacterized protein</fullName>
    </submittedName>
</protein>
<dbReference type="STRING" id="390640.SAMN04488034_10741"/>
<dbReference type="Gene3D" id="3.60.21.10">
    <property type="match status" value="1"/>
</dbReference>
<evidence type="ECO:0000313" key="2">
    <source>
        <dbReference type="Proteomes" id="UP000199448"/>
    </source>
</evidence>
<keyword evidence="2" id="KW-1185">Reference proteome</keyword>
<dbReference type="AlphaFoldDB" id="A0A1H5P1I0"/>
<dbReference type="EMBL" id="FNUG01000007">
    <property type="protein sequence ID" value="SEF06907.1"/>
    <property type="molecule type" value="Genomic_DNA"/>
</dbReference>
<accession>A0A1H5P1I0</accession>
<proteinExistence type="predicted"/>
<dbReference type="RefSeq" id="WP_093228670.1">
    <property type="nucleotide sequence ID" value="NZ_FNGG01000007.1"/>
</dbReference>
<gene>
    <name evidence="1" type="ORF">SAMN04488034_10741</name>
</gene>
<sequence>MNFSTYTPALCLLLFFFGVTYSQKKNPSVYPENKERLQRFYLIGDTGHNSSKDGLPALNALDTFLQTEENTGSEYVLFLGDNFPGIKELPWSTSMPGLEKFKDRHLYIPGEQEWQRKGIEGLKETQSFLEEKYQREDVFVPKPGCAFSFIDISDEVHLIVLNTQWFLADWNEHPLINDDCPEIKTREAMFLEIETELKKNQNKTTIFALHHPLRSNGVHGGKFSWSSNILKEEGSLPIPVVGQLVNFLRTSGGISRQDMGNPQYRSLVNRLQTLAGLWGKVVFVSGHDHSLQYLEDENIKQVVAGSGSSKAYVRQDANTLFASEKEGFAVLDVFKDGSSQIRFFRSDNGNPNLLYQHQVFEKEASFDVQELSESFPATVKASIYSEEETDKSDFYRKLWGDRYRKLYEQPVNVPVAILDTLYGGLKPMRSGGGHQTTSLRVRDTTGREYNFRMLRKDPTQFLQATAFKNKPIEEMFEETFAAKMIRDFFTASHPYAFLAVPVLADAAGVYHTNPEIYYLPRQKSLQDYNTIHGDALYMIEERPEENWLGYESFGEPNHDIQSTDGMFDRLRRDEKYSLDEAAYIRARMFDMLIGDWDRHNDQWRWAEIEQENGNRIFKPIPRDRDQVFSNFDGLVFDKLRKLIGFINQFGKYDTEITDLDWFNRSAANLDRVLVQSCGRQEWIKQAEFLQKAITDEIIKDAFSRLPEEAQGTTTNEIIENLKGRKDNLVKIATEYYDLISEIGIMTGTDKDDFIDVERLENGDTHVRISRNKDGKREEIVSERTFRKMETDEIWVYGLDDEDQFYVKGEKKPGIKVRLIGGQNNDVYTLFQGAGIRVYDYKTKKNRIEENRGGKIFRTDNYQINVFDKNHKIVHKKNLLPYVGYNPDNGVILGVQTSFTKNSLVRKPFTAKYRISAGYFFATGGFEAAYSGEFAYPEFKYNFLAGADYSSAKNTINFFGFGNETQNLDNVYSRDYNRIRVESFGAEAGLVRRNLYGSTFTYKALFEGVEVEATPDRFISEAFPENEKFFDQMFYAGLEGAYSYESVNSRINPSRGLIFHLTAGGKLNLKETGRHFYYVNPFLEVYTPLTANERLVLNPRLQSQLNFREDFEFYHAATLGGKTGLRSFRHERFTGTRAFAAGTDLRYNFETIKNNFLPVQVGVLAGYDLGRVWMNEKTSEKWHHSYGGGFWLAIAEAAGEVNLFHGKEGFRFSFGFQMGL</sequence>
<name>A0A1H5P1I0_9FLAO</name>
<organism evidence="1 2">
    <name type="scientific">Salinimicrobium catena</name>
    <dbReference type="NCBI Taxonomy" id="390640"/>
    <lineage>
        <taxon>Bacteria</taxon>
        <taxon>Pseudomonadati</taxon>
        <taxon>Bacteroidota</taxon>
        <taxon>Flavobacteriia</taxon>
        <taxon>Flavobacteriales</taxon>
        <taxon>Flavobacteriaceae</taxon>
        <taxon>Salinimicrobium</taxon>
    </lineage>
</organism>
<dbReference type="SUPFAM" id="SSF56300">
    <property type="entry name" value="Metallo-dependent phosphatases"/>
    <property type="match status" value="1"/>
</dbReference>
<dbReference type="Proteomes" id="UP000199448">
    <property type="component" value="Unassembled WGS sequence"/>
</dbReference>
<dbReference type="OrthoDB" id="333971at2"/>